<dbReference type="RefSeq" id="WP_225673419.1">
    <property type="nucleotide sequence ID" value="NZ_JAEDAH010000039.1"/>
</dbReference>
<evidence type="ECO:0000313" key="3">
    <source>
        <dbReference type="EMBL" id="MCA6063421.1"/>
    </source>
</evidence>
<dbReference type="Proteomes" id="UP000714380">
    <property type="component" value="Unassembled WGS sequence"/>
</dbReference>
<accession>A0ABS7ZSR2</accession>
<evidence type="ECO:0000259" key="2">
    <source>
        <dbReference type="Pfam" id="PF02470"/>
    </source>
</evidence>
<dbReference type="PANTHER" id="PTHR33371:SF4">
    <property type="entry name" value="INTERMEMBRANE PHOSPHOLIPID TRANSPORT SYSTEM BINDING PROTEIN MLAD"/>
    <property type="match status" value="1"/>
</dbReference>
<dbReference type="InterPro" id="IPR030970">
    <property type="entry name" value="ABC_MlaD"/>
</dbReference>
<sequence length="152" mass="16570">MRMRYIEISVGAFMVMGMVAIVLMAFRVSGLTMAGSGDTYTIKARFENLGGLTDKAKVSMSGVTIGRVTKVYLDPEWYSAVVEMEIDRSMSTLTADTSAAILTAGLLGEKYIGLTVGAEEDYLKEGDWIEDTQSALVLEELIGRFLFNKAEG</sequence>
<dbReference type="PANTHER" id="PTHR33371">
    <property type="entry name" value="INTERMEMBRANE PHOSPHOLIPID TRANSPORT SYSTEM BINDING PROTEIN MLAD-RELATED"/>
    <property type="match status" value="1"/>
</dbReference>
<feature type="transmembrane region" description="Helical" evidence="1">
    <location>
        <begin position="6"/>
        <end position="26"/>
    </location>
</feature>
<evidence type="ECO:0000256" key="1">
    <source>
        <dbReference type="SAM" id="Phobius"/>
    </source>
</evidence>
<name>A0ABS7ZSR2_9GAMM</name>
<keyword evidence="1" id="KW-0812">Transmembrane</keyword>
<dbReference type="EMBL" id="JAEDAH010000039">
    <property type="protein sequence ID" value="MCA6063421.1"/>
    <property type="molecule type" value="Genomic_DNA"/>
</dbReference>
<dbReference type="InterPro" id="IPR003399">
    <property type="entry name" value="Mce/MlaD"/>
</dbReference>
<gene>
    <name evidence="3" type="primary">mlaD</name>
    <name evidence="3" type="ORF">I9W95_07355</name>
</gene>
<protein>
    <submittedName>
        <fullName evidence="3">Outer membrane lipid asymmetry maintenance protein MlaD</fullName>
    </submittedName>
</protein>
<feature type="domain" description="Mce/MlaD" evidence="2">
    <location>
        <begin position="39"/>
        <end position="116"/>
    </location>
</feature>
<comment type="caution">
    <text evidence="3">The sequence shown here is derived from an EMBL/GenBank/DDBJ whole genome shotgun (WGS) entry which is preliminary data.</text>
</comment>
<dbReference type="InterPro" id="IPR052336">
    <property type="entry name" value="MlaD_Phospholipid_Transporter"/>
</dbReference>
<keyword evidence="1" id="KW-1133">Transmembrane helix</keyword>
<keyword evidence="1" id="KW-0472">Membrane</keyword>
<dbReference type="NCBIfam" id="TIGR04430">
    <property type="entry name" value="OM_asym_MlaD"/>
    <property type="match status" value="1"/>
</dbReference>
<dbReference type="Pfam" id="PF02470">
    <property type="entry name" value="MlaD"/>
    <property type="match status" value="1"/>
</dbReference>
<proteinExistence type="predicted"/>
<organism evidence="3 4">
    <name type="scientific">Thalassolituus marinus</name>
    <dbReference type="NCBI Taxonomy" id="671053"/>
    <lineage>
        <taxon>Bacteria</taxon>
        <taxon>Pseudomonadati</taxon>
        <taxon>Pseudomonadota</taxon>
        <taxon>Gammaproteobacteria</taxon>
        <taxon>Oceanospirillales</taxon>
        <taxon>Oceanospirillaceae</taxon>
        <taxon>Thalassolituus</taxon>
    </lineage>
</organism>
<keyword evidence="4" id="KW-1185">Reference proteome</keyword>
<evidence type="ECO:0000313" key="4">
    <source>
        <dbReference type="Proteomes" id="UP000714380"/>
    </source>
</evidence>
<reference evidence="3 4" key="1">
    <citation type="submission" date="2020-12" db="EMBL/GenBank/DDBJ databases">
        <title>Novel Thalassolituus-related marine hydrocarbonoclastic bacteria mediated algae-derived hydrocarbons mineralization in twilight zone of the northern South China Sea.</title>
        <authorList>
            <person name="Dong C."/>
        </authorList>
    </citation>
    <scope>NUCLEOTIDE SEQUENCE [LARGE SCALE GENOMIC DNA]</scope>
    <source>
        <strain evidence="3 4">IMCC1826</strain>
    </source>
</reference>